<dbReference type="CDD" id="cd00303">
    <property type="entry name" value="retropepsin_like"/>
    <property type="match status" value="1"/>
</dbReference>
<accession>A0A815HBY2</accession>
<comment type="caution">
    <text evidence="1">The sequence shown here is derived from an EMBL/GenBank/DDBJ whole genome shotgun (WGS) entry which is preliminary data.</text>
</comment>
<dbReference type="InterPro" id="IPR021109">
    <property type="entry name" value="Peptidase_aspartic_dom_sf"/>
</dbReference>
<dbReference type="Proteomes" id="UP000663891">
    <property type="component" value="Unassembled WGS sequence"/>
</dbReference>
<organism evidence="1 3">
    <name type="scientific">Adineta steineri</name>
    <dbReference type="NCBI Taxonomy" id="433720"/>
    <lineage>
        <taxon>Eukaryota</taxon>
        <taxon>Metazoa</taxon>
        <taxon>Spiralia</taxon>
        <taxon>Gnathifera</taxon>
        <taxon>Rotifera</taxon>
        <taxon>Eurotatoria</taxon>
        <taxon>Bdelloidea</taxon>
        <taxon>Adinetida</taxon>
        <taxon>Adinetidae</taxon>
        <taxon>Adineta</taxon>
    </lineage>
</organism>
<gene>
    <name evidence="2" type="ORF">OKA104_LOCUS18261</name>
    <name evidence="1" type="ORF">VCS650_LOCUS33723</name>
</gene>
<dbReference type="EMBL" id="CAJOAY010001124">
    <property type="protein sequence ID" value="CAF3797138.1"/>
    <property type="molecule type" value="Genomic_DNA"/>
</dbReference>
<evidence type="ECO:0000313" key="1">
    <source>
        <dbReference type="EMBL" id="CAF1350136.1"/>
    </source>
</evidence>
<dbReference type="OrthoDB" id="10056272at2759"/>
<evidence type="ECO:0008006" key="4">
    <source>
        <dbReference type="Google" id="ProtNLM"/>
    </source>
</evidence>
<dbReference type="AlphaFoldDB" id="A0A815HBY2"/>
<protein>
    <recommendedName>
        <fullName evidence="4">Peptidase A2 domain-containing protein</fullName>
    </recommendedName>
</protein>
<dbReference type="Gene3D" id="2.40.70.10">
    <property type="entry name" value="Acid Proteases"/>
    <property type="match status" value="1"/>
</dbReference>
<dbReference type="EMBL" id="CAJNON010000669">
    <property type="protein sequence ID" value="CAF1350136.1"/>
    <property type="molecule type" value="Genomic_DNA"/>
</dbReference>
<proteinExistence type="predicted"/>
<dbReference type="Pfam" id="PF13975">
    <property type="entry name" value="gag-asp_proteas"/>
    <property type="match status" value="1"/>
</dbReference>
<reference evidence="1" key="1">
    <citation type="submission" date="2021-02" db="EMBL/GenBank/DDBJ databases">
        <authorList>
            <person name="Nowell W R."/>
        </authorList>
    </citation>
    <scope>NUCLEOTIDE SEQUENCE</scope>
</reference>
<evidence type="ECO:0000313" key="2">
    <source>
        <dbReference type="EMBL" id="CAF3797138.1"/>
    </source>
</evidence>
<evidence type="ECO:0000313" key="3">
    <source>
        <dbReference type="Proteomes" id="UP000663891"/>
    </source>
</evidence>
<sequence>MVDTGATISLIKLSTLTQMKYHHHISGKRGEITLGDGKTKLWQYGTVDLTVIISNIETKVKAVIVDDLAADFILGLDWIKLYDVHILPCRQQLKVHHHQQQATIGFDKDVKSDVRLVQQYNILPGVSCIVKAKSSIIKANHLYFSGFNQHETGVTVIDGLVAVCKLGQYQGYL</sequence>
<dbReference type="Proteomes" id="UP000663881">
    <property type="component" value="Unassembled WGS sequence"/>
</dbReference>
<name>A0A815HBY2_9BILA</name>
<dbReference type="SUPFAM" id="SSF50630">
    <property type="entry name" value="Acid proteases"/>
    <property type="match status" value="1"/>
</dbReference>